<accession>A0A8J2ZG21</accession>
<proteinExistence type="predicted"/>
<protein>
    <submittedName>
        <fullName evidence="2">Uncharacterized protein</fullName>
    </submittedName>
</protein>
<dbReference type="AlphaFoldDB" id="A0A8J2ZG21"/>
<evidence type="ECO:0000313" key="3">
    <source>
        <dbReference type="Proteomes" id="UP000597507"/>
    </source>
</evidence>
<name>A0A8J2ZG21_9PROT</name>
<gene>
    <name evidence="2" type="ORF">GCM10010964_44800</name>
</gene>
<dbReference type="EMBL" id="BMKS01000033">
    <property type="protein sequence ID" value="GGG52720.1"/>
    <property type="molecule type" value="Genomic_DNA"/>
</dbReference>
<reference evidence="2 3" key="1">
    <citation type="journal article" date="2014" name="Int. J. Syst. Evol. Microbiol.">
        <title>Complete genome sequence of Corynebacterium casei LMG S-19264T (=DSM 44701T), isolated from a smear-ripened cheese.</title>
        <authorList>
            <consortium name="US DOE Joint Genome Institute (JGI-PGF)"/>
            <person name="Walter F."/>
            <person name="Albersmeier A."/>
            <person name="Kalinowski J."/>
            <person name="Ruckert C."/>
        </authorList>
    </citation>
    <scope>NUCLEOTIDE SEQUENCE [LARGE SCALE GENOMIC DNA]</scope>
    <source>
        <strain evidence="2 3">CGMCC 1.16330</strain>
    </source>
</reference>
<organism evidence="2 3">
    <name type="scientific">Caldovatus sediminis</name>
    <dbReference type="NCBI Taxonomy" id="2041189"/>
    <lineage>
        <taxon>Bacteria</taxon>
        <taxon>Pseudomonadati</taxon>
        <taxon>Pseudomonadota</taxon>
        <taxon>Alphaproteobacteria</taxon>
        <taxon>Acetobacterales</taxon>
        <taxon>Roseomonadaceae</taxon>
        <taxon>Caldovatus</taxon>
    </lineage>
</organism>
<feature type="chain" id="PRO_5035169609" evidence="1">
    <location>
        <begin position="28"/>
        <end position="345"/>
    </location>
</feature>
<dbReference type="Proteomes" id="UP000597507">
    <property type="component" value="Unassembled WGS sequence"/>
</dbReference>
<keyword evidence="1" id="KW-0732">Signal</keyword>
<feature type="signal peptide" evidence="1">
    <location>
        <begin position="1"/>
        <end position="27"/>
    </location>
</feature>
<evidence type="ECO:0000313" key="2">
    <source>
        <dbReference type="EMBL" id="GGG52720.1"/>
    </source>
</evidence>
<sequence length="345" mass="37106">MRAAPGRRGAARVLAALLALAPAAGGAARAQAPGAASDALLPYLAQSACLDARGAPVPGRLPFEPGCARRRPLSQGEPLPYRRHDWPAAEAARRLPHGYQASDAVLGTLLGRPAILHTLDFGDGPRRFGVFDAGRGDGGQALILRGGAAAAAMTEDAGGGVQWFASPRCRTDRGALPDGWLLAAAPLREAWTERVVRLSIVRRPDECPAAFGVSYTRWRRMPRLPVPWREAASGATGVFLADAVVSEHYGGEAITTADHLERFFLARDLGMVRWERWENRALSRLPDRDRMARVIAESGRCPPIEASDPPGRGWMLVDCRTWTNFVRAAPGALLAAMAWPAPELR</sequence>
<comment type="caution">
    <text evidence="2">The sequence shown here is derived from an EMBL/GenBank/DDBJ whole genome shotgun (WGS) entry which is preliminary data.</text>
</comment>
<evidence type="ECO:0000256" key="1">
    <source>
        <dbReference type="SAM" id="SignalP"/>
    </source>
</evidence>
<keyword evidence="3" id="KW-1185">Reference proteome</keyword>